<keyword evidence="3" id="KW-0540">Nuclease</keyword>
<keyword evidence="3" id="KW-0255">Endonuclease</keyword>
<dbReference type="EMBL" id="BK014849">
    <property type="protein sequence ID" value="DAD78635.1"/>
    <property type="molecule type" value="Genomic_DNA"/>
</dbReference>
<proteinExistence type="predicted"/>
<accession>A0A8S5M9L3</accession>
<feature type="domain" description="HNH nuclease" evidence="2">
    <location>
        <begin position="85"/>
        <end position="133"/>
    </location>
</feature>
<evidence type="ECO:0000259" key="2">
    <source>
        <dbReference type="SMART" id="SM00507"/>
    </source>
</evidence>
<dbReference type="Gene3D" id="3.90.75.20">
    <property type="match status" value="1"/>
</dbReference>
<feature type="compositionally biased region" description="Polar residues" evidence="1">
    <location>
        <begin position="1"/>
        <end position="14"/>
    </location>
</feature>
<keyword evidence="3" id="KW-0378">Hydrolase</keyword>
<name>A0A8S5M9L3_9CAUD</name>
<dbReference type="Pfam" id="PF13392">
    <property type="entry name" value="HNH_3"/>
    <property type="match status" value="1"/>
</dbReference>
<feature type="region of interest" description="Disordered" evidence="1">
    <location>
        <begin position="1"/>
        <end position="36"/>
    </location>
</feature>
<organism evidence="3">
    <name type="scientific">Siphoviridae sp. ctB3v5</name>
    <dbReference type="NCBI Taxonomy" id="2826186"/>
    <lineage>
        <taxon>Viruses</taxon>
        <taxon>Duplodnaviria</taxon>
        <taxon>Heunggongvirae</taxon>
        <taxon>Uroviricota</taxon>
        <taxon>Caudoviricetes</taxon>
    </lineage>
</organism>
<dbReference type="SMART" id="SM00507">
    <property type="entry name" value="HNHc"/>
    <property type="match status" value="1"/>
</dbReference>
<dbReference type="SUPFAM" id="SSF54060">
    <property type="entry name" value="His-Me finger endonucleases"/>
    <property type="match status" value="1"/>
</dbReference>
<sequence length="133" mass="15353">MSSSSLPGISNDSQEINRELLGTPEKDNQQSSLNYKPLKEDNDYLIYNDGRVFSKKTNRFITGKIDNVGYRVYSLAIWNPLTSKKGKMLYAHRLVAEYFLDNIDNKPYVHHKDENKLNNHASNLEWISAKENS</sequence>
<dbReference type="InterPro" id="IPR003615">
    <property type="entry name" value="HNH_nuc"/>
</dbReference>
<reference evidence="3" key="1">
    <citation type="journal article" date="2021" name="Proc. Natl. Acad. Sci. U.S.A.">
        <title>A Catalog of Tens of Thousands of Viruses from Human Metagenomes Reveals Hidden Associations with Chronic Diseases.</title>
        <authorList>
            <person name="Tisza M.J."/>
            <person name="Buck C.B."/>
        </authorList>
    </citation>
    <scope>NUCLEOTIDE SEQUENCE</scope>
    <source>
        <strain evidence="3">CtB3v5</strain>
    </source>
</reference>
<dbReference type="InterPro" id="IPR044925">
    <property type="entry name" value="His-Me_finger_sf"/>
</dbReference>
<evidence type="ECO:0000256" key="1">
    <source>
        <dbReference type="SAM" id="MobiDB-lite"/>
    </source>
</evidence>
<protein>
    <submittedName>
        <fullName evidence="3">Homing endonuclease</fullName>
    </submittedName>
</protein>
<dbReference type="GO" id="GO:0004519">
    <property type="term" value="F:endonuclease activity"/>
    <property type="evidence" value="ECO:0007669"/>
    <property type="project" value="UniProtKB-KW"/>
</dbReference>
<evidence type="ECO:0000313" key="3">
    <source>
        <dbReference type="EMBL" id="DAD78635.1"/>
    </source>
</evidence>